<gene>
    <name evidence="3" type="ORF">JIN78_00580</name>
</gene>
<dbReference type="AlphaFoldDB" id="A0A934RKI8"/>
<protein>
    <recommendedName>
        <fullName evidence="5">Auto-transporter adhesin head GIN domain-containing protein</fullName>
    </recommendedName>
</protein>
<keyword evidence="2" id="KW-0732">Signal</keyword>
<evidence type="ECO:0000313" key="4">
    <source>
        <dbReference type="Proteomes" id="UP000604083"/>
    </source>
</evidence>
<keyword evidence="4" id="KW-1185">Reference proteome</keyword>
<feature type="compositionally biased region" description="Basic and acidic residues" evidence="1">
    <location>
        <begin position="365"/>
        <end position="386"/>
    </location>
</feature>
<evidence type="ECO:0000256" key="2">
    <source>
        <dbReference type="SAM" id="SignalP"/>
    </source>
</evidence>
<accession>A0A934RKI8</accession>
<evidence type="ECO:0000256" key="1">
    <source>
        <dbReference type="SAM" id="MobiDB-lite"/>
    </source>
</evidence>
<dbReference type="InterPro" id="IPR012334">
    <property type="entry name" value="Pectin_lyas_fold"/>
</dbReference>
<feature type="compositionally biased region" description="Polar residues" evidence="1">
    <location>
        <begin position="323"/>
        <end position="332"/>
    </location>
</feature>
<feature type="region of interest" description="Disordered" evidence="1">
    <location>
        <begin position="362"/>
        <end position="408"/>
    </location>
</feature>
<dbReference type="EMBL" id="JAENIO010000001">
    <property type="protein sequence ID" value="MBK1832538.1"/>
    <property type="molecule type" value="Genomic_DNA"/>
</dbReference>
<dbReference type="RefSeq" id="WP_200389972.1">
    <property type="nucleotide sequence ID" value="NZ_JAENIO010000001.1"/>
</dbReference>
<feature type="compositionally biased region" description="Basic and acidic residues" evidence="1">
    <location>
        <begin position="335"/>
        <end position="345"/>
    </location>
</feature>
<dbReference type="Gene3D" id="2.160.20.10">
    <property type="entry name" value="Single-stranded right-handed beta-helix, Pectin lyase-like"/>
    <property type="match status" value="1"/>
</dbReference>
<name>A0A934RKI8_9BACT</name>
<feature type="region of interest" description="Disordered" evidence="1">
    <location>
        <begin position="313"/>
        <end position="349"/>
    </location>
</feature>
<reference evidence="3" key="1">
    <citation type="submission" date="2021-01" db="EMBL/GenBank/DDBJ databases">
        <title>Modified the classification status of verrucomicrobia.</title>
        <authorList>
            <person name="Feng X."/>
        </authorList>
    </citation>
    <scope>NUCLEOTIDE SEQUENCE</scope>
    <source>
        <strain evidence="3">KCTC 12986</strain>
    </source>
</reference>
<organism evidence="3 4">
    <name type="scientific">Roseibacillus ishigakijimensis</name>
    <dbReference type="NCBI Taxonomy" id="454146"/>
    <lineage>
        <taxon>Bacteria</taxon>
        <taxon>Pseudomonadati</taxon>
        <taxon>Verrucomicrobiota</taxon>
        <taxon>Verrucomicrobiia</taxon>
        <taxon>Verrucomicrobiales</taxon>
        <taxon>Verrucomicrobiaceae</taxon>
        <taxon>Roseibacillus</taxon>
    </lineage>
</organism>
<proteinExistence type="predicted"/>
<sequence>MKPSLRTALLLAAFAVAVLLATKVGAQVELCPGMPNGPLISNPAEASCVYDASSHSAVVTFNQATVLEWPQLRQGAESEMTFTFPTAVSNATVLNRLGRLSNGQMHRLDGTLRSNGRVIFLSPHAGLSLAGDLQAREFVAVASGVSASGIDGLLAGDTEVVFEPSGGTQGGGQLLTVSNARIEATGGDVVLGAARGVIISNTVSRPSLIVSQEATRIFAGDGMRYDPTISGGEQLSPVVGSRASVVSHSGRITAGTDVEIRGSESSELLITGPISAGEGGRIFLRVSEGRIDLNPQATLAGTLESTGSFSSLLLEGSSGDTPGASNPATSLFPSLRKEGATDRSGGRTKAIKVHRGAPVVANAGFRREEQARGNRERVRAAAEGQRRQTLVQRSGFFGLRRSEKPTQR</sequence>
<feature type="signal peptide" evidence="2">
    <location>
        <begin position="1"/>
        <end position="26"/>
    </location>
</feature>
<feature type="chain" id="PRO_5037682464" description="Auto-transporter adhesin head GIN domain-containing protein" evidence="2">
    <location>
        <begin position="27"/>
        <end position="408"/>
    </location>
</feature>
<evidence type="ECO:0008006" key="5">
    <source>
        <dbReference type="Google" id="ProtNLM"/>
    </source>
</evidence>
<dbReference type="Proteomes" id="UP000604083">
    <property type="component" value="Unassembled WGS sequence"/>
</dbReference>
<comment type="caution">
    <text evidence="3">The sequence shown here is derived from an EMBL/GenBank/DDBJ whole genome shotgun (WGS) entry which is preliminary data.</text>
</comment>
<evidence type="ECO:0000313" key="3">
    <source>
        <dbReference type="EMBL" id="MBK1832538.1"/>
    </source>
</evidence>